<dbReference type="KEGG" id="mru:mru_1147"/>
<evidence type="ECO:0000256" key="1">
    <source>
        <dbReference type="SAM" id="Coils"/>
    </source>
</evidence>
<dbReference type="AlphaFoldDB" id="D3E386"/>
<dbReference type="OrthoDB" id="78232at2157"/>
<keyword evidence="3" id="KW-1185">Reference proteome</keyword>
<protein>
    <recommendedName>
        <fullName evidence="4">Zinc-ribbon domain-containing protein</fullName>
    </recommendedName>
</protein>
<accession>D3E386</accession>
<dbReference type="eggNOG" id="arCOG01917">
    <property type="taxonomic scope" value="Archaea"/>
</dbReference>
<dbReference type="GeneID" id="8770798"/>
<evidence type="ECO:0000313" key="2">
    <source>
        <dbReference type="EMBL" id="ADC46997.1"/>
    </source>
</evidence>
<proteinExistence type="predicted"/>
<dbReference type="Proteomes" id="UP000008680">
    <property type="component" value="Chromosome"/>
</dbReference>
<feature type="coiled-coil region" evidence="1">
    <location>
        <begin position="40"/>
        <end position="67"/>
    </location>
</feature>
<evidence type="ECO:0008006" key="4">
    <source>
        <dbReference type="Google" id="ProtNLM"/>
    </source>
</evidence>
<dbReference type="RefSeq" id="WP_012955947.1">
    <property type="nucleotide sequence ID" value="NC_013790.1"/>
</dbReference>
<reference evidence="2 3" key="1">
    <citation type="journal article" date="2010" name="PLoS ONE">
        <title>The genome sequence of the rumen methanogen Methanobrevibacter ruminantium reveals new possibilities for controlling ruminant methane emissions.</title>
        <authorList>
            <person name="Leahy S.C."/>
            <person name="Kelly W.J."/>
            <person name="Altermann E."/>
            <person name="Ronimus R.S."/>
            <person name="Yeoman C.J."/>
            <person name="Pacheco D.M."/>
            <person name="Li D."/>
            <person name="Kong Z."/>
            <person name="McTavish S."/>
            <person name="Sang C."/>
            <person name="Lambie S.C."/>
            <person name="Janssen P.H."/>
            <person name="Dey D."/>
            <person name="Attwood G.T."/>
        </authorList>
    </citation>
    <scope>NUCLEOTIDE SEQUENCE [LARGE SCALE GENOMIC DNA]</scope>
    <source>
        <strain evidence="3">ATCC 35063 / DSM 1093 / JCM 13430 / OCM 146 / M1</strain>
    </source>
</reference>
<keyword evidence="1" id="KW-0175">Coiled coil</keyword>
<dbReference type="EMBL" id="CP001719">
    <property type="protein sequence ID" value="ADC46997.1"/>
    <property type="molecule type" value="Genomic_DNA"/>
</dbReference>
<name>D3E386_METRM</name>
<evidence type="ECO:0000313" key="3">
    <source>
        <dbReference type="Proteomes" id="UP000008680"/>
    </source>
</evidence>
<organism evidence="2 3">
    <name type="scientific">Methanobrevibacter ruminantium (strain ATCC 35063 / DSM 1093 / JCM 13430 / OCM 146 / M1)</name>
    <name type="common">Methanobacterium ruminantium</name>
    <dbReference type="NCBI Taxonomy" id="634498"/>
    <lineage>
        <taxon>Archaea</taxon>
        <taxon>Methanobacteriati</taxon>
        <taxon>Methanobacteriota</taxon>
        <taxon>Methanomada group</taxon>
        <taxon>Methanobacteria</taxon>
        <taxon>Methanobacteriales</taxon>
        <taxon>Methanobacteriaceae</taxon>
        <taxon>Methanobrevibacter</taxon>
    </lineage>
</organism>
<dbReference type="PATRIC" id="fig|634498.28.peg.1148"/>
<gene>
    <name evidence="2" type="ordered locus">mru_1147</name>
</gene>
<dbReference type="HOGENOM" id="CLU_1574976_0_0_2"/>
<sequence>MKRYNHCIYCGYKLHSDDVFCPNCGVKIGYVDDQSVSLPLSKYKEQVLELRDEYEKKEKEVLSLVEKRFAPPQLTYHRFIGEIDNCRVLFFREAESILDIINLVTELSPKIETEIKKKIDLLKKIIDQMNDLINELIINMGDKEESENEVKIVLDDMKNLIDSVKDYDF</sequence>
<feature type="coiled-coil region" evidence="1">
    <location>
        <begin position="115"/>
        <end position="163"/>
    </location>
</feature>